<evidence type="ECO:0000313" key="4">
    <source>
        <dbReference type="Proteomes" id="UP000626109"/>
    </source>
</evidence>
<evidence type="ECO:0000313" key="5">
    <source>
        <dbReference type="Proteomes" id="UP000654075"/>
    </source>
</evidence>
<gene>
    <name evidence="2" type="ORF">PGLA1383_LOCUS34594</name>
    <name evidence="3" type="ORF">PGLA2088_LOCUS40520</name>
</gene>
<reference evidence="3" key="1">
    <citation type="submission" date="2021-02" db="EMBL/GenBank/DDBJ databases">
        <authorList>
            <person name="Dougan E. K."/>
            <person name="Rhodes N."/>
            <person name="Thang M."/>
            <person name="Chan C."/>
        </authorList>
    </citation>
    <scope>NUCLEOTIDE SEQUENCE</scope>
</reference>
<comment type="caution">
    <text evidence="3">The sequence shown here is derived from an EMBL/GenBank/DDBJ whole genome shotgun (WGS) entry which is preliminary data.</text>
</comment>
<evidence type="ECO:0000256" key="1">
    <source>
        <dbReference type="SAM" id="Phobius"/>
    </source>
</evidence>
<dbReference type="Proteomes" id="UP000626109">
    <property type="component" value="Unassembled WGS sequence"/>
</dbReference>
<dbReference type="AlphaFoldDB" id="A0A813LAJ8"/>
<keyword evidence="1" id="KW-0812">Transmembrane</keyword>
<keyword evidence="1" id="KW-1133">Transmembrane helix</keyword>
<dbReference type="EMBL" id="CAJNNW010033497">
    <property type="protein sequence ID" value="CAE8719224.1"/>
    <property type="molecule type" value="Genomic_DNA"/>
</dbReference>
<organism evidence="3 4">
    <name type="scientific">Polarella glacialis</name>
    <name type="common">Dinoflagellate</name>
    <dbReference type="NCBI Taxonomy" id="89957"/>
    <lineage>
        <taxon>Eukaryota</taxon>
        <taxon>Sar</taxon>
        <taxon>Alveolata</taxon>
        <taxon>Dinophyceae</taxon>
        <taxon>Suessiales</taxon>
        <taxon>Suessiaceae</taxon>
        <taxon>Polarella</taxon>
    </lineage>
</organism>
<keyword evidence="5" id="KW-1185">Reference proteome</keyword>
<proteinExistence type="predicted"/>
<evidence type="ECO:0000313" key="2">
    <source>
        <dbReference type="EMBL" id="CAE8616926.1"/>
    </source>
</evidence>
<keyword evidence="1" id="KW-0472">Membrane</keyword>
<dbReference type="Proteomes" id="UP000654075">
    <property type="component" value="Unassembled WGS sequence"/>
</dbReference>
<protein>
    <submittedName>
        <fullName evidence="3">Uncharacterized protein</fullName>
    </submittedName>
</protein>
<feature type="transmembrane region" description="Helical" evidence="1">
    <location>
        <begin position="49"/>
        <end position="67"/>
    </location>
</feature>
<evidence type="ECO:0000313" key="3">
    <source>
        <dbReference type="EMBL" id="CAE8719224.1"/>
    </source>
</evidence>
<accession>A0A813LAJ8</accession>
<sequence length="105" mass="11033">MASTTGILSKPIRGLSSAACRCSISTCSLPDQKWNWLASLGGPVFSFDCCIKGALLLLLLLSSLLLFCCRCCCCSCCCCCCSCCCGLQSFDCDVPRANVCSSLAT</sequence>
<name>A0A813LAJ8_POLGL</name>
<dbReference type="EMBL" id="CAJNNV010026010">
    <property type="protein sequence ID" value="CAE8616926.1"/>
    <property type="molecule type" value="Genomic_DNA"/>
</dbReference>